<evidence type="ECO:0000256" key="2">
    <source>
        <dbReference type="ARBA" id="ARBA00022692"/>
    </source>
</evidence>
<dbReference type="PANTHER" id="PTHR43066">
    <property type="entry name" value="RHOMBOID-RELATED PROTEIN"/>
    <property type="match status" value="1"/>
</dbReference>
<comment type="caution">
    <text evidence="8">The sequence shown here is derived from an EMBL/GenBank/DDBJ whole genome shotgun (WGS) entry which is preliminary data.</text>
</comment>
<feature type="transmembrane region" description="Helical" evidence="6">
    <location>
        <begin position="184"/>
        <end position="201"/>
    </location>
</feature>
<feature type="transmembrane region" description="Helical" evidence="6">
    <location>
        <begin position="131"/>
        <end position="152"/>
    </location>
</feature>
<keyword evidence="8" id="KW-0645">Protease</keyword>
<comment type="subcellular location">
    <subcellularLocation>
        <location evidence="1">Membrane</location>
        <topology evidence="1">Multi-pass membrane protein</topology>
    </subcellularLocation>
</comment>
<sequence length="241" mass="25784">MFGRRGAVKMGSGDGRPGDAEAVLAEALRAFWVMVGVLAVIWVVQAVNWADGYRLSLHYGIHTRDVTGLTGVVTAPFLHLSWAHIEGNSGPLFIFGFLAAFRGVKKFLSLTVLIVLVSGMGAWLTSGPNTVTAGASGVVFGYFGYVIVRGFFDRHRIDIVVGLVMALCFAYQFAVLLPHRGISWQGHLFGFVAGIAGGWILRERRPRAATDGGTRPLPSGAGQTTPGSRADLLKELDDLGL</sequence>
<dbReference type="Gene3D" id="1.20.1540.10">
    <property type="entry name" value="Rhomboid-like"/>
    <property type="match status" value="1"/>
</dbReference>
<keyword evidence="9" id="KW-1185">Reference proteome</keyword>
<dbReference type="EMBL" id="BAABHF010000025">
    <property type="protein sequence ID" value="GAA4500971.1"/>
    <property type="molecule type" value="Genomic_DNA"/>
</dbReference>
<organism evidence="8 9">
    <name type="scientific">Actinoallomurus oryzae</name>
    <dbReference type="NCBI Taxonomy" id="502180"/>
    <lineage>
        <taxon>Bacteria</taxon>
        <taxon>Bacillati</taxon>
        <taxon>Actinomycetota</taxon>
        <taxon>Actinomycetes</taxon>
        <taxon>Streptosporangiales</taxon>
        <taxon>Thermomonosporaceae</taxon>
        <taxon>Actinoallomurus</taxon>
    </lineage>
</organism>
<dbReference type="SUPFAM" id="SSF144091">
    <property type="entry name" value="Rhomboid-like"/>
    <property type="match status" value="1"/>
</dbReference>
<keyword evidence="4 6" id="KW-0472">Membrane</keyword>
<dbReference type="GO" id="GO:0006508">
    <property type="term" value="P:proteolysis"/>
    <property type="evidence" value="ECO:0007669"/>
    <property type="project" value="UniProtKB-KW"/>
</dbReference>
<evidence type="ECO:0000256" key="6">
    <source>
        <dbReference type="SAM" id="Phobius"/>
    </source>
</evidence>
<proteinExistence type="predicted"/>
<gene>
    <name evidence="8" type="ORF">GCM10023191_050210</name>
</gene>
<dbReference type="Pfam" id="PF01694">
    <property type="entry name" value="Rhomboid"/>
    <property type="match status" value="1"/>
</dbReference>
<feature type="transmembrane region" description="Helical" evidence="6">
    <location>
        <begin position="159"/>
        <end position="178"/>
    </location>
</feature>
<feature type="domain" description="Peptidase S54 rhomboid" evidence="7">
    <location>
        <begin position="70"/>
        <end position="203"/>
    </location>
</feature>
<evidence type="ECO:0000313" key="9">
    <source>
        <dbReference type="Proteomes" id="UP001500503"/>
    </source>
</evidence>
<feature type="region of interest" description="Disordered" evidence="5">
    <location>
        <begin position="209"/>
        <end position="228"/>
    </location>
</feature>
<accession>A0ABP8QCJ4</accession>
<feature type="transmembrane region" description="Helical" evidence="6">
    <location>
        <begin position="107"/>
        <end position="125"/>
    </location>
</feature>
<keyword evidence="3 6" id="KW-1133">Transmembrane helix</keyword>
<dbReference type="InterPro" id="IPR022764">
    <property type="entry name" value="Peptidase_S54_rhomboid_dom"/>
</dbReference>
<feature type="transmembrane region" description="Helical" evidence="6">
    <location>
        <begin position="30"/>
        <end position="50"/>
    </location>
</feature>
<evidence type="ECO:0000256" key="1">
    <source>
        <dbReference type="ARBA" id="ARBA00004141"/>
    </source>
</evidence>
<dbReference type="RefSeq" id="WP_345467930.1">
    <property type="nucleotide sequence ID" value="NZ_BAABHF010000025.1"/>
</dbReference>
<evidence type="ECO:0000259" key="7">
    <source>
        <dbReference type="Pfam" id="PF01694"/>
    </source>
</evidence>
<dbReference type="GO" id="GO:0008233">
    <property type="term" value="F:peptidase activity"/>
    <property type="evidence" value="ECO:0007669"/>
    <property type="project" value="UniProtKB-KW"/>
</dbReference>
<dbReference type="InterPro" id="IPR035952">
    <property type="entry name" value="Rhomboid-like_sf"/>
</dbReference>
<evidence type="ECO:0000313" key="8">
    <source>
        <dbReference type="EMBL" id="GAA4500971.1"/>
    </source>
</evidence>
<reference evidence="9" key="1">
    <citation type="journal article" date="2019" name="Int. J. Syst. Evol. Microbiol.">
        <title>The Global Catalogue of Microorganisms (GCM) 10K type strain sequencing project: providing services to taxonomists for standard genome sequencing and annotation.</title>
        <authorList>
            <consortium name="The Broad Institute Genomics Platform"/>
            <consortium name="The Broad Institute Genome Sequencing Center for Infectious Disease"/>
            <person name="Wu L."/>
            <person name="Ma J."/>
        </authorList>
    </citation>
    <scope>NUCLEOTIDE SEQUENCE [LARGE SCALE GENOMIC DNA]</scope>
    <source>
        <strain evidence="9">JCM 17933</strain>
    </source>
</reference>
<keyword evidence="2 6" id="KW-0812">Transmembrane</keyword>
<name>A0ABP8QCJ4_9ACTN</name>
<evidence type="ECO:0000256" key="4">
    <source>
        <dbReference type="ARBA" id="ARBA00023136"/>
    </source>
</evidence>
<evidence type="ECO:0000256" key="5">
    <source>
        <dbReference type="SAM" id="MobiDB-lite"/>
    </source>
</evidence>
<dbReference type="Proteomes" id="UP001500503">
    <property type="component" value="Unassembled WGS sequence"/>
</dbReference>
<keyword evidence="8" id="KW-0378">Hydrolase</keyword>
<protein>
    <submittedName>
        <fullName evidence="8">Rhomboid family intramembrane serine protease</fullName>
    </submittedName>
</protein>
<evidence type="ECO:0000256" key="3">
    <source>
        <dbReference type="ARBA" id="ARBA00022989"/>
    </source>
</evidence>